<keyword evidence="3" id="KW-1185">Reference proteome</keyword>
<sequence length="208" mass="23346">MGTNGGKCLEYILKHGTGPPVPTTLQSTSNPPNMVPNSTPSTLNQRTSDAPTVNTETDSRTEVKALLKRKPGCHQDTASNSDDSEHSSRNSEPSSKPKLKRKRWHQTPIYSSSESESESLSKQQSKTKHKKPNLVAREEEPNAKEPLFLPSDGDGPEQDEYEVEEINNRIDMTSKDPGTRLFFEHEYMWPLQSNGSIWLRQICALVLR</sequence>
<evidence type="ECO:0000256" key="1">
    <source>
        <dbReference type="SAM" id="MobiDB-lite"/>
    </source>
</evidence>
<name>A0AAD6SP60_9AGAR</name>
<comment type="caution">
    <text evidence="2">The sequence shown here is derived from an EMBL/GenBank/DDBJ whole genome shotgun (WGS) entry which is preliminary data.</text>
</comment>
<dbReference type="AlphaFoldDB" id="A0AAD6SP60"/>
<dbReference type="EMBL" id="JARJCM010000089">
    <property type="protein sequence ID" value="KAJ7030566.1"/>
    <property type="molecule type" value="Genomic_DNA"/>
</dbReference>
<evidence type="ECO:0000313" key="2">
    <source>
        <dbReference type="EMBL" id="KAJ7030566.1"/>
    </source>
</evidence>
<feature type="compositionally biased region" description="Low complexity" evidence="1">
    <location>
        <begin position="111"/>
        <end position="124"/>
    </location>
</feature>
<proteinExistence type="predicted"/>
<protein>
    <submittedName>
        <fullName evidence="2">Uncharacterized protein</fullName>
    </submittedName>
</protein>
<reference evidence="2" key="1">
    <citation type="submission" date="2023-03" db="EMBL/GenBank/DDBJ databases">
        <title>Massive genome expansion in bonnet fungi (Mycena s.s.) driven by repeated elements and novel gene families across ecological guilds.</title>
        <authorList>
            <consortium name="Lawrence Berkeley National Laboratory"/>
            <person name="Harder C.B."/>
            <person name="Miyauchi S."/>
            <person name="Viragh M."/>
            <person name="Kuo A."/>
            <person name="Thoen E."/>
            <person name="Andreopoulos B."/>
            <person name="Lu D."/>
            <person name="Skrede I."/>
            <person name="Drula E."/>
            <person name="Henrissat B."/>
            <person name="Morin E."/>
            <person name="Kohler A."/>
            <person name="Barry K."/>
            <person name="LaButti K."/>
            <person name="Morin E."/>
            <person name="Salamov A."/>
            <person name="Lipzen A."/>
            <person name="Mereny Z."/>
            <person name="Hegedus B."/>
            <person name="Baldrian P."/>
            <person name="Stursova M."/>
            <person name="Weitz H."/>
            <person name="Taylor A."/>
            <person name="Grigoriev I.V."/>
            <person name="Nagy L.G."/>
            <person name="Martin F."/>
            <person name="Kauserud H."/>
        </authorList>
    </citation>
    <scope>NUCLEOTIDE SEQUENCE</scope>
    <source>
        <strain evidence="2">CBHHK200</strain>
    </source>
</reference>
<dbReference type="Proteomes" id="UP001218188">
    <property type="component" value="Unassembled WGS sequence"/>
</dbReference>
<accession>A0AAD6SP60</accession>
<gene>
    <name evidence="2" type="ORF">C8F04DRAFT_1186609</name>
</gene>
<feature type="region of interest" description="Disordered" evidence="1">
    <location>
        <begin position="14"/>
        <end position="159"/>
    </location>
</feature>
<evidence type="ECO:0000313" key="3">
    <source>
        <dbReference type="Proteomes" id="UP001218188"/>
    </source>
</evidence>
<feature type="compositionally biased region" description="Polar residues" evidence="1">
    <location>
        <begin position="23"/>
        <end position="56"/>
    </location>
</feature>
<organism evidence="2 3">
    <name type="scientific">Mycena alexandri</name>
    <dbReference type="NCBI Taxonomy" id="1745969"/>
    <lineage>
        <taxon>Eukaryota</taxon>
        <taxon>Fungi</taxon>
        <taxon>Dikarya</taxon>
        <taxon>Basidiomycota</taxon>
        <taxon>Agaricomycotina</taxon>
        <taxon>Agaricomycetes</taxon>
        <taxon>Agaricomycetidae</taxon>
        <taxon>Agaricales</taxon>
        <taxon>Marasmiineae</taxon>
        <taxon>Mycenaceae</taxon>
        <taxon>Mycena</taxon>
    </lineage>
</organism>